<dbReference type="STRING" id="155865.SAMN05216515_1396"/>
<evidence type="ECO:0000259" key="3">
    <source>
        <dbReference type="Pfam" id="PF14088"/>
    </source>
</evidence>
<dbReference type="InterPro" id="IPR004919">
    <property type="entry name" value="GmrSD_N"/>
</dbReference>
<dbReference type="Proteomes" id="UP000198817">
    <property type="component" value="Unassembled WGS sequence"/>
</dbReference>
<evidence type="ECO:0000313" key="5">
    <source>
        <dbReference type="Proteomes" id="UP000198817"/>
    </source>
</evidence>
<dbReference type="Pfam" id="PF07510">
    <property type="entry name" value="GmrSD_C"/>
    <property type="match status" value="1"/>
</dbReference>
<dbReference type="PANTHER" id="PTHR35149">
    <property type="entry name" value="SLL5132 PROTEIN"/>
    <property type="match status" value="1"/>
</dbReference>
<dbReference type="RefSeq" id="WP_090472120.1">
    <property type="nucleotide sequence ID" value="NZ_FOWF01000039.1"/>
</dbReference>
<gene>
    <name evidence="4" type="ORF">SAMN05216508_1375</name>
</gene>
<accession>A0A1I7IAC3</accession>
<dbReference type="PANTHER" id="PTHR35149:SF2">
    <property type="entry name" value="DUF262 DOMAIN-CONTAINING PROTEIN"/>
    <property type="match status" value="1"/>
</dbReference>
<evidence type="ECO:0000259" key="2">
    <source>
        <dbReference type="Pfam" id="PF07510"/>
    </source>
</evidence>
<dbReference type="InterPro" id="IPR025364">
    <property type="entry name" value="DUF4268"/>
</dbReference>
<dbReference type="AlphaFoldDB" id="A0A1I7IAC3"/>
<sequence length="1003" mass="116192">MKGSEAKMMEYMDGASKRYVIPVYQRKYDWKEDNCRQLYEDLKKIVFDKRDSHFFGSIVSSVIGSGATTEYHIIDGQQRLTTVTLLLLAIRNLIQQKKITAEEPQLDEQINERFLISKWAKEDDRIKLRPVKSDREALVKLFGDEEDYDQSSNLTLNYKFFCNMLLREEISVDDLYAAIGKLEIISITLDQGDNAQLIFESLNSTGLALTEGDKIRNYILMGLPPKDQNKYYDNYWAKIEKCTDKDVSGFIRDYLSVKQQITPTISNVYRAFKEYAENARLPIDTILTDILRYARFYEKLLICKSGLKEQKLDDCLYRMMRLEIVVTRPFLMEVLRLNQDGKLTVDDVLQIFLITENYLFRRNICEVPTNALNKIFLNLNKEILRYDNTADQYVAKFIYALRSKKESGRFPDDEEFTEALASKQVYLMRGKYKAYLFERFENYGTIETKDVYTHLDNNVYTIEHIMPQHLTPAWTESLGANAAEIHETWLHRLANLTLTGYNPNLSNKPFQEKRDAEEGGYKASGLKMNQKISNKDSWGLSELEERNDEMIALAKKIWSFPATEFKPAEKEFDSCTLDDENVDLTGRDIVKYSYQNVEQPVSSWADMFEHVVQFLHQKDRSILAGLAYSTSGRMDLSNYVSNAEQGLRSALKIDDKIYVERNTSTALKMSILRRLFALYDADPMDLVFFLKDEESEKAAEASRYDIRKRYWTYALPIIQKQHAHRGSFSNVSPGTSNTVSGFFGISGFNISCIANFDQARIDFYMGKSDSAKNKAAFDTLVAHKEEIEQELGVSLTWERANEYKASWLCYHLKDVSIANESDWPRMAKFHAEWSDKICNAVLPYLLEEDDASVRLTDIAGILREWTVDRSGVNENLAKCNRTYTRFTTDGMTEILPDLPDAPSGWKTENHYFYEILNRTGKSVHIQFAISGKNITDDFRAICDRINEFYPAKMGKEDWQWRTPFRTKTITFGEELSKEEIFAGLDECLVEIQQFEADLKEKLG</sequence>
<feature type="domain" description="DUF4268" evidence="3">
    <location>
        <begin position="706"/>
        <end position="844"/>
    </location>
</feature>
<reference evidence="4 5" key="1">
    <citation type="submission" date="2016-10" db="EMBL/GenBank/DDBJ databases">
        <authorList>
            <person name="de Groot N.N."/>
        </authorList>
    </citation>
    <scope>NUCLEOTIDE SEQUENCE [LARGE SCALE GENOMIC DNA]</scope>
    <source>
        <strain evidence="4 5">KHGC13</strain>
    </source>
</reference>
<name>A0A1I7IAC3_9FIRM</name>
<dbReference type="OrthoDB" id="9798761at2"/>
<evidence type="ECO:0000313" key="4">
    <source>
        <dbReference type="EMBL" id="SFU69925.1"/>
    </source>
</evidence>
<dbReference type="Pfam" id="PF14088">
    <property type="entry name" value="DUF4268"/>
    <property type="match status" value="1"/>
</dbReference>
<keyword evidence="5" id="KW-1185">Reference proteome</keyword>
<evidence type="ECO:0000259" key="1">
    <source>
        <dbReference type="Pfam" id="PF03235"/>
    </source>
</evidence>
<feature type="domain" description="GmrSD restriction endonucleases C-terminal" evidence="2">
    <location>
        <begin position="411"/>
        <end position="552"/>
    </location>
</feature>
<dbReference type="InterPro" id="IPR011089">
    <property type="entry name" value="GmrSD_C"/>
</dbReference>
<proteinExistence type="predicted"/>
<dbReference type="Pfam" id="PF03235">
    <property type="entry name" value="GmrSD_N"/>
    <property type="match status" value="1"/>
</dbReference>
<dbReference type="EMBL" id="FPBT01000037">
    <property type="protein sequence ID" value="SFU69925.1"/>
    <property type="molecule type" value="Genomic_DNA"/>
</dbReference>
<feature type="domain" description="GmrSD restriction endonucleases N-terminal" evidence="1">
    <location>
        <begin position="16"/>
        <end position="219"/>
    </location>
</feature>
<organism evidence="4 5">
    <name type="scientific">Eubacterium pyruvativorans</name>
    <dbReference type="NCBI Taxonomy" id="155865"/>
    <lineage>
        <taxon>Bacteria</taxon>
        <taxon>Bacillati</taxon>
        <taxon>Bacillota</taxon>
        <taxon>Clostridia</taxon>
        <taxon>Eubacteriales</taxon>
        <taxon>Eubacteriaceae</taxon>
        <taxon>Eubacterium</taxon>
    </lineage>
</organism>
<protein>
    <submittedName>
        <fullName evidence="4">Uncharacterized conserved protein, contains ParB-like and HNH nuclease domains</fullName>
    </submittedName>
</protein>